<keyword evidence="2 4" id="KW-0863">Zinc-finger</keyword>
<keyword evidence="3" id="KW-0862">Zinc</keyword>
<protein>
    <recommendedName>
        <fullName evidence="5">GRF-type domain-containing protein</fullName>
    </recommendedName>
</protein>
<dbReference type="Proteomes" id="UP001472677">
    <property type="component" value="Unassembled WGS sequence"/>
</dbReference>
<proteinExistence type="predicted"/>
<comment type="caution">
    <text evidence="6">The sequence shown here is derived from an EMBL/GenBank/DDBJ whole genome shotgun (WGS) entry which is preliminary data.</text>
</comment>
<feature type="domain" description="GRF-type" evidence="5">
    <location>
        <begin position="8"/>
        <end position="50"/>
    </location>
</feature>
<keyword evidence="1" id="KW-0479">Metal-binding</keyword>
<accession>A0ABR2DHR6</accession>
<dbReference type="PANTHER" id="PTHR33248">
    <property type="entry name" value="ZINC ION-BINDING PROTEIN"/>
    <property type="match status" value="1"/>
</dbReference>
<keyword evidence="7" id="KW-1185">Reference proteome</keyword>
<dbReference type="EMBL" id="JBBPBM010000027">
    <property type="protein sequence ID" value="KAK8538934.1"/>
    <property type="molecule type" value="Genomic_DNA"/>
</dbReference>
<dbReference type="PROSITE" id="PS51999">
    <property type="entry name" value="ZF_GRF"/>
    <property type="match status" value="1"/>
</dbReference>
<organism evidence="6 7">
    <name type="scientific">Hibiscus sabdariffa</name>
    <name type="common">roselle</name>
    <dbReference type="NCBI Taxonomy" id="183260"/>
    <lineage>
        <taxon>Eukaryota</taxon>
        <taxon>Viridiplantae</taxon>
        <taxon>Streptophyta</taxon>
        <taxon>Embryophyta</taxon>
        <taxon>Tracheophyta</taxon>
        <taxon>Spermatophyta</taxon>
        <taxon>Magnoliopsida</taxon>
        <taxon>eudicotyledons</taxon>
        <taxon>Gunneridae</taxon>
        <taxon>Pentapetalae</taxon>
        <taxon>rosids</taxon>
        <taxon>malvids</taxon>
        <taxon>Malvales</taxon>
        <taxon>Malvaceae</taxon>
        <taxon>Malvoideae</taxon>
        <taxon>Hibiscus</taxon>
    </lineage>
</organism>
<name>A0ABR2DHR6_9ROSI</name>
<evidence type="ECO:0000313" key="7">
    <source>
        <dbReference type="Proteomes" id="UP001472677"/>
    </source>
</evidence>
<evidence type="ECO:0000256" key="1">
    <source>
        <dbReference type="ARBA" id="ARBA00022723"/>
    </source>
</evidence>
<evidence type="ECO:0000256" key="2">
    <source>
        <dbReference type="ARBA" id="ARBA00022771"/>
    </source>
</evidence>
<dbReference type="InterPro" id="IPR010666">
    <property type="entry name" value="Znf_GRF"/>
</dbReference>
<evidence type="ECO:0000256" key="3">
    <source>
        <dbReference type="ARBA" id="ARBA00022833"/>
    </source>
</evidence>
<evidence type="ECO:0000259" key="5">
    <source>
        <dbReference type="PROSITE" id="PS51999"/>
    </source>
</evidence>
<evidence type="ECO:0000313" key="6">
    <source>
        <dbReference type="EMBL" id="KAK8538934.1"/>
    </source>
</evidence>
<evidence type="ECO:0000256" key="4">
    <source>
        <dbReference type="PROSITE-ProRule" id="PRU01343"/>
    </source>
</evidence>
<sequence length="115" mass="13484">MEVGIPICRCGLEAKVVVSWTDDNPGRRFYGCKNYGRESHFRLFAWYDAPLTPRARVVIVGLLRKVKKMERAKKIERICWLCLLDFLHGNSVGYEVIDWVGFISIEFYCMGLFWE</sequence>
<gene>
    <name evidence="6" type="ORF">V6N12_034638</name>
</gene>
<reference evidence="6 7" key="1">
    <citation type="journal article" date="2024" name="G3 (Bethesda)">
        <title>Genome assembly of Hibiscus sabdariffa L. provides insights into metabolisms of medicinal natural products.</title>
        <authorList>
            <person name="Kim T."/>
        </authorList>
    </citation>
    <scope>NUCLEOTIDE SEQUENCE [LARGE SCALE GENOMIC DNA]</scope>
    <source>
        <strain evidence="6">TK-2024</strain>
        <tissue evidence="6">Old leaves</tissue>
    </source>
</reference>